<proteinExistence type="predicted"/>
<protein>
    <submittedName>
        <fullName evidence="8">Transcription factor</fullName>
    </submittedName>
</protein>
<feature type="domain" description="Xylanolytic transcriptional activator regulatory" evidence="7">
    <location>
        <begin position="241"/>
        <end position="318"/>
    </location>
</feature>
<dbReference type="GO" id="GO:0006351">
    <property type="term" value="P:DNA-templated transcription"/>
    <property type="evidence" value="ECO:0007669"/>
    <property type="project" value="InterPro"/>
</dbReference>
<evidence type="ECO:0000313" key="9">
    <source>
        <dbReference type="Proteomes" id="UP000070168"/>
    </source>
</evidence>
<dbReference type="InterPro" id="IPR007219">
    <property type="entry name" value="XnlR_reg_dom"/>
</dbReference>
<keyword evidence="3" id="KW-0238">DNA-binding</keyword>
<dbReference type="SMART" id="SM00906">
    <property type="entry name" value="Fungal_trans"/>
    <property type="match status" value="1"/>
</dbReference>
<name>A0A135LKM2_PENPA</name>
<gene>
    <name evidence="8" type="ORF">PGRI_071120</name>
</gene>
<dbReference type="PANTHER" id="PTHR46910:SF37">
    <property type="entry name" value="ZN(II)2CYS6 TRANSCRIPTION FACTOR (EUROFUNG)"/>
    <property type="match status" value="1"/>
</dbReference>
<dbReference type="STRING" id="5078.A0A135LKM2"/>
<evidence type="ECO:0000256" key="3">
    <source>
        <dbReference type="ARBA" id="ARBA00023125"/>
    </source>
</evidence>
<keyword evidence="4" id="KW-0804">Transcription</keyword>
<evidence type="ECO:0000256" key="5">
    <source>
        <dbReference type="ARBA" id="ARBA00023242"/>
    </source>
</evidence>
<dbReference type="EMBL" id="LHQR01000049">
    <property type="protein sequence ID" value="KXG49531.1"/>
    <property type="molecule type" value="Genomic_DNA"/>
</dbReference>
<comment type="subcellular location">
    <subcellularLocation>
        <location evidence="1">Nucleus</location>
    </subcellularLocation>
</comment>
<dbReference type="AlphaFoldDB" id="A0A135LKM2"/>
<dbReference type="GO" id="GO:0005634">
    <property type="term" value="C:nucleus"/>
    <property type="evidence" value="ECO:0007669"/>
    <property type="project" value="UniProtKB-SubCell"/>
</dbReference>
<dbReference type="InterPro" id="IPR050987">
    <property type="entry name" value="AtrR-like"/>
</dbReference>
<dbReference type="GO" id="GO:0003677">
    <property type="term" value="F:DNA binding"/>
    <property type="evidence" value="ECO:0007669"/>
    <property type="project" value="UniProtKB-KW"/>
</dbReference>
<keyword evidence="5" id="KW-0539">Nucleus</keyword>
<dbReference type="RefSeq" id="XP_040648067.1">
    <property type="nucleotide sequence ID" value="XM_040794826.1"/>
</dbReference>
<evidence type="ECO:0000256" key="6">
    <source>
        <dbReference type="SAM" id="MobiDB-lite"/>
    </source>
</evidence>
<dbReference type="GeneID" id="63710126"/>
<dbReference type="OrthoDB" id="4116913at2759"/>
<reference evidence="8 9" key="1">
    <citation type="journal article" date="2016" name="BMC Genomics">
        <title>Genome sequencing and secondary metabolism of the postharvest pathogen Penicillium griseofulvum.</title>
        <authorList>
            <person name="Banani H."/>
            <person name="Marcet-Houben M."/>
            <person name="Ballester A.R."/>
            <person name="Abbruscato P."/>
            <person name="Gonzalez-Candelas L."/>
            <person name="Gabaldon T."/>
            <person name="Spadaro D."/>
        </authorList>
    </citation>
    <scope>NUCLEOTIDE SEQUENCE [LARGE SCALE GENOMIC DNA]</scope>
    <source>
        <strain evidence="8 9">PG3</strain>
    </source>
</reference>
<dbReference type="Pfam" id="PF04082">
    <property type="entry name" value="Fungal_trans"/>
    <property type="match status" value="1"/>
</dbReference>
<sequence length="499" mass="55991">MSDQVSVPGSSPQSFETSTTASTTANNSPSSTQPPNSSSVRVHFAGKELGAISLLTGTPFLFPEGQEWIKSRTGQDVAIDTLCPTRVPWDKERGQTFNTVLMNINLNTCNPYELPDWRTAQAYFQAYKSSKVMRRIFPIIDLELFEETLSTAFSQSPSTFKYGQASARVCVMAFITFVSRLPDVKAFIRGTTISPIDHDLFATKAQFFMPQVLQEAASLDAAQAITILTLFELSSGNMRAANYYAAVAARLIFMLGGNLSSSQACPIDERSEKKHLQLRNLFWICYTIDKDLALRTGLPPTITDENCDLTLPPGYLDRAFLDVENEEAPWCGPVFPFDLRLSIIKGRAHRELYSVSCLQKSDAELLKSIRELDNALEEWRLSVPPMWRPTMSFSSETSDPNMAEHVVVDGVFWTLIFYPMSALLTIFCSILQNPLDPHSREDLGRLNVATVMMERIFLRKLPEPELVHFKLVADFIVELKRLAECAIDKAWAEQRAASY</sequence>
<dbReference type="GO" id="GO:0008270">
    <property type="term" value="F:zinc ion binding"/>
    <property type="evidence" value="ECO:0007669"/>
    <property type="project" value="InterPro"/>
</dbReference>
<keyword evidence="9" id="KW-1185">Reference proteome</keyword>
<feature type="compositionally biased region" description="Low complexity" evidence="6">
    <location>
        <begin position="17"/>
        <end position="39"/>
    </location>
</feature>
<dbReference type="CDD" id="cd12148">
    <property type="entry name" value="fungal_TF_MHR"/>
    <property type="match status" value="1"/>
</dbReference>
<accession>A0A135LKM2</accession>
<dbReference type="OMA" id="CSHHNIP"/>
<feature type="compositionally biased region" description="Polar residues" evidence="6">
    <location>
        <begin position="1"/>
        <end position="16"/>
    </location>
</feature>
<evidence type="ECO:0000313" key="8">
    <source>
        <dbReference type="EMBL" id="KXG49531.1"/>
    </source>
</evidence>
<dbReference type="GO" id="GO:0003700">
    <property type="term" value="F:DNA-binding transcription factor activity"/>
    <property type="evidence" value="ECO:0007669"/>
    <property type="project" value="InterPro"/>
</dbReference>
<evidence type="ECO:0000256" key="2">
    <source>
        <dbReference type="ARBA" id="ARBA00023015"/>
    </source>
</evidence>
<feature type="region of interest" description="Disordered" evidence="6">
    <location>
        <begin position="1"/>
        <end position="40"/>
    </location>
</feature>
<dbReference type="PANTHER" id="PTHR46910">
    <property type="entry name" value="TRANSCRIPTION FACTOR PDR1"/>
    <property type="match status" value="1"/>
</dbReference>
<evidence type="ECO:0000259" key="7">
    <source>
        <dbReference type="SMART" id="SM00906"/>
    </source>
</evidence>
<comment type="caution">
    <text evidence="8">The sequence shown here is derived from an EMBL/GenBank/DDBJ whole genome shotgun (WGS) entry which is preliminary data.</text>
</comment>
<evidence type="ECO:0000256" key="4">
    <source>
        <dbReference type="ARBA" id="ARBA00023163"/>
    </source>
</evidence>
<dbReference type="Proteomes" id="UP000070168">
    <property type="component" value="Unassembled WGS sequence"/>
</dbReference>
<evidence type="ECO:0000256" key="1">
    <source>
        <dbReference type="ARBA" id="ARBA00004123"/>
    </source>
</evidence>
<keyword evidence="2" id="KW-0805">Transcription regulation</keyword>
<organism evidence="8 9">
    <name type="scientific">Penicillium patulum</name>
    <name type="common">Penicillium griseofulvum</name>
    <dbReference type="NCBI Taxonomy" id="5078"/>
    <lineage>
        <taxon>Eukaryota</taxon>
        <taxon>Fungi</taxon>
        <taxon>Dikarya</taxon>
        <taxon>Ascomycota</taxon>
        <taxon>Pezizomycotina</taxon>
        <taxon>Eurotiomycetes</taxon>
        <taxon>Eurotiomycetidae</taxon>
        <taxon>Eurotiales</taxon>
        <taxon>Aspergillaceae</taxon>
        <taxon>Penicillium</taxon>
    </lineage>
</organism>